<accession>A0A9D4HM17</accession>
<keyword evidence="2" id="KW-1185">Reference proteome</keyword>
<dbReference type="Proteomes" id="UP000828390">
    <property type="component" value="Unassembled WGS sequence"/>
</dbReference>
<dbReference type="AlphaFoldDB" id="A0A9D4HM17"/>
<organism evidence="1 2">
    <name type="scientific">Dreissena polymorpha</name>
    <name type="common">Zebra mussel</name>
    <name type="synonym">Mytilus polymorpha</name>
    <dbReference type="NCBI Taxonomy" id="45954"/>
    <lineage>
        <taxon>Eukaryota</taxon>
        <taxon>Metazoa</taxon>
        <taxon>Spiralia</taxon>
        <taxon>Lophotrochozoa</taxon>
        <taxon>Mollusca</taxon>
        <taxon>Bivalvia</taxon>
        <taxon>Autobranchia</taxon>
        <taxon>Heteroconchia</taxon>
        <taxon>Euheterodonta</taxon>
        <taxon>Imparidentia</taxon>
        <taxon>Neoheterodontei</taxon>
        <taxon>Myida</taxon>
        <taxon>Dreissenoidea</taxon>
        <taxon>Dreissenidae</taxon>
        <taxon>Dreissena</taxon>
    </lineage>
</organism>
<dbReference type="EMBL" id="JAIWYP010000012">
    <property type="protein sequence ID" value="KAH3723460.1"/>
    <property type="molecule type" value="Genomic_DNA"/>
</dbReference>
<evidence type="ECO:0000313" key="1">
    <source>
        <dbReference type="EMBL" id="KAH3723460.1"/>
    </source>
</evidence>
<sequence>MDALEWAMLTLSQKIATANQMADFGSDMKDIIGSLKLAKKEVPLSLTGIKFNFEFTFQTQAEMGVRYQSGVCPQT</sequence>
<reference evidence="1" key="1">
    <citation type="journal article" date="2019" name="bioRxiv">
        <title>The Genome of the Zebra Mussel, Dreissena polymorpha: A Resource for Invasive Species Research.</title>
        <authorList>
            <person name="McCartney M.A."/>
            <person name="Auch B."/>
            <person name="Kono T."/>
            <person name="Mallez S."/>
            <person name="Zhang Y."/>
            <person name="Obille A."/>
            <person name="Becker A."/>
            <person name="Abrahante J.E."/>
            <person name="Garbe J."/>
            <person name="Badalamenti J.P."/>
            <person name="Herman A."/>
            <person name="Mangelson H."/>
            <person name="Liachko I."/>
            <person name="Sullivan S."/>
            <person name="Sone E.D."/>
            <person name="Koren S."/>
            <person name="Silverstein K.A.T."/>
            <person name="Beckman K.B."/>
            <person name="Gohl D.M."/>
        </authorList>
    </citation>
    <scope>NUCLEOTIDE SEQUENCE</scope>
    <source>
        <strain evidence="1">Duluth1</strain>
        <tissue evidence="1">Whole animal</tissue>
    </source>
</reference>
<reference evidence="1" key="2">
    <citation type="submission" date="2020-11" db="EMBL/GenBank/DDBJ databases">
        <authorList>
            <person name="McCartney M.A."/>
            <person name="Auch B."/>
            <person name="Kono T."/>
            <person name="Mallez S."/>
            <person name="Becker A."/>
            <person name="Gohl D.M."/>
            <person name="Silverstein K.A.T."/>
            <person name="Koren S."/>
            <person name="Bechman K.B."/>
            <person name="Herman A."/>
            <person name="Abrahante J.E."/>
            <person name="Garbe J."/>
        </authorList>
    </citation>
    <scope>NUCLEOTIDE SEQUENCE</scope>
    <source>
        <strain evidence="1">Duluth1</strain>
        <tissue evidence="1">Whole animal</tissue>
    </source>
</reference>
<evidence type="ECO:0000313" key="2">
    <source>
        <dbReference type="Proteomes" id="UP000828390"/>
    </source>
</evidence>
<comment type="caution">
    <text evidence="1">The sequence shown here is derived from an EMBL/GenBank/DDBJ whole genome shotgun (WGS) entry which is preliminary data.</text>
</comment>
<protein>
    <submittedName>
        <fullName evidence="1">Uncharacterized protein</fullName>
    </submittedName>
</protein>
<gene>
    <name evidence="1" type="ORF">DPMN_049248</name>
</gene>
<proteinExistence type="predicted"/>
<name>A0A9D4HM17_DREPO</name>